<keyword evidence="11" id="KW-0539">Nucleus</keyword>
<dbReference type="PANTHER" id="PTHR46379:SF1">
    <property type="entry name" value="ZINC FINGER MYND DOMAIN-CONTAINING PROTEIN 11"/>
    <property type="match status" value="1"/>
</dbReference>
<evidence type="ECO:0000313" key="14">
    <source>
        <dbReference type="EMBL" id="KAL3283563.1"/>
    </source>
</evidence>
<evidence type="ECO:0000256" key="1">
    <source>
        <dbReference type="ARBA" id="ARBA00004123"/>
    </source>
</evidence>
<keyword evidence="6" id="KW-0862">Zinc</keyword>
<evidence type="ECO:0000256" key="11">
    <source>
        <dbReference type="ARBA" id="ARBA00023242"/>
    </source>
</evidence>
<organism evidence="14 15">
    <name type="scientific">Cryptolaemus montrouzieri</name>
    <dbReference type="NCBI Taxonomy" id="559131"/>
    <lineage>
        <taxon>Eukaryota</taxon>
        <taxon>Metazoa</taxon>
        <taxon>Ecdysozoa</taxon>
        <taxon>Arthropoda</taxon>
        <taxon>Hexapoda</taxon>
        <taxon>Insecta</taxon>
        <taxon>Pterygota</taxon>
        <taxon>Neoptera</taxon>
        <taxon>Endopterygota</taxon>
        <taxon>Coleoptera</taxon>
        <taxon>Polyphaga</taxon>
        <taxon>Cucujiformia</taxon>
        <taxon>Coccinelloidea</taxon>
        <taxon>Coccinellidae</taxon>
        <taxon>Scymninae</taxon>
        <taxon>Scymnini</taxon>
        <taxon>Cryptolaemus</taxon>
    </lineage>
</organism>
<dbReference type="FunFam" id="6.10.140.2220:FF:000002">
    <property type="entry name" value="Protein kinase C-binding protein 1 isoform C"/>
    <property type="match status" value="1"/>
</dbReference>
<dbReference type="Pfam" id="PF24324">
    <property type="entry name" value="MYND_ZMYND11_ZMYD8"/>
    <property type="match status" value="1"/>
</dbReference>
<name>A0ABD2NY70_9CUCU</name>
<evidence type="ECO:0000259" key="13">
    <source>
        <dbReference type="PROSITE" id="PS50865"/>
    </source>
</evidence>
<comment type="subcellular location">
    <subcellularLocation>
        <location evidence="2">Chromosome</location>
    </subcellularLocation>
    <subcellularLocation>
        <location evidence="1">Nucleus</location>
    </subcellularLocation>
</comment>
<evidence type="ECO:0000256" key="10">
    <source>
        <dbReference type="ARBA" id="ARBA00023163"/>
    </source>
</evidence>
<dbReference type="AlphaFoldDB" id="A0ABD2NY70"/>
<evidence type="ECO:0000256" key="8">
    <source>
        <dbReference type="ARBA" id="ARBA00023015"/>
    </source>
</evidence>
<keyword evidence="15" id="KW-1185">Reference proteome</keyword>
<dbReference type="PROSITE" id="PS50865">
    <property type="entry name" value="ZF_MYND_2"/>
    <property type="match status" value="1"/>
</dbReference>
<dbReference type="PROSITE" id="PS01360">
    <property type="entry name" value="ZF_MYND_1"/>
    <property type="match status" value="1"/>
</dbReference>
<keyword evidence="3" id="KW-0158">Chromosome</keyword>
<evidence type="ECO:0000313" key="15">
    <source>
        <dbReference type="Proteomes" id="UP001516400"/>
    </source>
</evidence>
<accession>A0ABD2NY70</accession>
<dbReference type="InterPro" id="IPR002893">
    <property type="entry name" value="Znf_MYND"/>
</dbReference>
<dbReference type="GO" id="GO:0005694">
    <property type="term" value="C:chromosome"/>
    <property type="evidence" value="ECO:0007669"/>
    <property type="project" value="UniProtKB-SubCell"/>
</dbReference>
<reference evidence="14 15" key="1">
    <citation type="journal article" date="2021" name="BMC Biol.">
        <title>Horizontally acquired antibacterial genes associated with adaptive radiation of ladybird beetles.</title>
        <authorList>
            <person name="Li H.S."/>
            <person name="Tang X.F."/>
            <person name="Huang Y.H."/>
            <person name="Xu Z.Y."/>
            <person name="Chen M.L."/>
            <person name="Du X.Y."/>
            <person name="Qiu B.Y."/>
            <person name="Chen P.T."/>
            <person name="Zhang W."/>
            <person name="Slipinski A."/>
            <person name="Escalona H.E."/>
            <person name="Waterhouse R.M."/>
            <person name="Zwick A."/>
            <person name="Pang H."/>
        </authorList>
    </citation>
    <scope>NUCLEOTIDE SEQUENCE [LARGE SCALE GENOMIC DNA]</scope>
    <source>
        <strain evidence="14">SYSU2018</strain>
    </source>
</reference>
<feature type="domain" description="MYND-type" evidence="13">
    <location>
        <begin position="160"/>
        <end position="195"/>
    </location>
</feature>
<sequence>MLYLEVGQGQKKPIRNTRSVSKHLTDNEEVPVASDNTEVITIYDDDVIFPSNGNLNLSVHRQGNYEQLAQVSSSTEFRTQELPPLQNQEMQRLDQPFSDEVEMMRRTLERLPNKKEIIKHAMTCMQNEIDRITEKHNDHLRRLFDSHNAQISETKRKQWCYYCEQDAIYHCCWNTAYCSTTCQQEHWQAEHKINCRRKR</sequence>
<evidence type="ECO:0000256" key="7">
    <source>
        <dbReference type="ARBA" id="ARBA00022853"/>
    </source>
</evidence>
<keyword evidence="4" id="KW-0479">Metal-binding</keyword>
<keyword evidence="8" id="KW-0805">Transcription regulation</keyword>
<evidence type="ECO:0000256" key="5">
    <source>
        <dbReference type="ARBA" id="ARBA00022771"/>
    </source>
</evidence>
<evidence type="ECO:0000256" key="9">
    <source>
        <dbReference type="ARBA" id="ARBA00023117"/>
    </source>
</evidence>
<dbReference type="GO" id="GO:0140006">
    <property type="term" value="F:histone H3 reader activity"/>
    <property type="evidence" value="ECO:0007669"/>
    <property type="project" value="UniProtKB-ARBA"/>
</dbReference>
<evidence type="ECO:0000256" key="4">
    <source>
        <dbReference type="ARBA" id="ARBA00022723"/>
    </source>
</evidence>
<keyword evidence="5 12" id="KW-0863">Zinc-finger</keyword>
<dbReference type="GO" id="GO:0045892">
    <property type="term" value="P:negative regulation of DNA-templated transcription"/>
    <property type="evidence" value="ECO:0007669"/>
    <property type="project" value="UniProtKB-ARBA"/>
</dbReference>
<dbReference type="PANTHER" id="PTHR46379">
    <property type="entry name" value="ZINC FINGER MYND DOMAIN-CONTAINING"/>
    <property type="match status" value="1"/>
</dbReference>
<proteinExistence type="predicted"/>
<dbReference type="Gene3D" id="6.10.140.2220">
    <property type="match status" value="1"/>
</dbReference>
<keyword evidence="7" id="KW-0156">Chromatin regulator</keyword>
<dbReference type="InterPro" id="IPR057053">
    <property type="entry name" value="MYND_ZMYND11_ZMYD8"/>
</dbReference>
<evidence type="ECO:0000256" key="6">
    <source>
        <dbReference type="ARBA" id="ARBA00022833"/>
    </source>
</evidence>
<dbReference type="Proteomes" id="UP001516400">
    <property type="component" value="Unassembled WGS sequence"/>
</dbReference>
<keyword evidence="9" id="KW-0103">Bromodomain</keyword>
<dbReference type="InterPro" id="IPR047269">
    <property type="entry name" value="ZMY11"/>
</dbReference>
<protein>
    <recommendedName>
        <fullName evidence="13">MYND-type domain-containing protein</fullName>
    </recommendedName>
</protein>
<dbReference type="SUPFAM" id="SSF144232">
    <property type="entry name" value="HIT/MYND zinc finger-like"/>
    <property type="match status" value="1"/>
</dbReference>
<keyword evidence="10" id="KW-0804">Transcription</keyword>
<evidence type="ECO:0000256" key="2">
    <source>
        <dbReference type="ARBA" id="ARBA00004286"/>
    </source>
</evidence>
<gene>
    <name evidence="14" type="ORF">HHI36_006702</name>
</gene>
<evidence type="ECO:0000256" key="12">
    <source>
        <dbReference type="PROSITE-ProRule" id="PRU00134"/>
    </source>
</evidence>
<dbReference type="GO" id="GO:0005634">
    <property type="term" value="C:nucleus"/>
    <property type="evidence" value="ECO:0007669"/>
    <property type="project" value="UniProtKB-SubCell"/>
</dbReference>
<evidence type="ECO:0000256" key="3">
    <source>
        <dbReference type="ARBA" id="ARBA00022454"/>
    </source>
</evidence>
<comment type="caution">
    <text evidence="14">The sequence shown here is derived from an EMBL/GenBank/DDBJ whole genome shotgun (WGS) entry which is preliminary data.</text>
</comment>
<dbReference type="EMBL" id="JABFTP020000144">
    <property type="protein sequence ID" value="KAL3283563.1"/>
    <property type="molecule type" value="Genomic_DNA"/>
</dbReference>
<dbReference type="GO" id="GO:0008270">
    <property type="term" value="F:zinc ion binding"/>
    <property type="evidence" value="ECO:0007669"/>
    <property type="project" value="UniProtKB-KW"/>
</dbReference>